<reference evidence="1" key="1">
    <citation type="submission" date="2022-05" db="EMBL/GenBank/DDBJ databases">
        <title>The Musa troglodytarum L. genome provides insights into the mechanism of non-climacteric behaviour and enrichment of carotenoids.</title>
        <authorList>
            <person name="Wang J."/>
        </authorList>
    </citation>
    <scope>NUCLEOTIDE SEQUENCE</scope>
    <source>
        <tissue evidence="1">Leaf</tissue>
    </source>
</reference>
<dbReference type="AlphaFoldDB" id="A0A9E7GAR5"/>
<evidence type="ECO:0000313" key="1">
    <source>
        <dbReference type="EMBL" id="URE12076.1"/>
    </source>
</evidence>
<protein>
    <submittedName>
        <fullName evidence="1">Uncharacterized protein</fullName>
    </submittedName>
</protein>
<sequence length="200" mass="23123">MEVFLSLGGECIMADENTNSDMSCISDLEADDNDAIKSVFRDLEETIWSSADLNENPELDILTANDDDEDRHPAYLVFRYLNENLEQDFLDANDYKDINNSYHWVLVDGSSDRSSSHQYQGRYNSFEVETVVRSMSNQRPAMRFISIRQQTDTYTIYHRAVSRLNQVQAPRGEHSERPVRQLKRSAIRNLNMTGDPNKET</sequence>
<keyword evidence="2" id="KW-1185">Reference proteome</keyword>
<dbReference type="EMBL" id="CP097508">
    <property type="protein sequence ID" value="URE12076.1"/>
    <property type="molecule type" value="Genomic_DNA"/>
</dbReference>
<organism evidence="1 2">
    <name type="scientific">Musa troglodytarum</name>
    <name type="common">fe'i banana</name>
    <dbReference type="NCBI Taxonomy" id="320322"/>
    <lineage>
        <taxon>Eukaryota</taxon>
        <taxon>Viridiplantae</taxon>
        <taxon>Streptophyta</taxon>
        <taxon>Embryophyta</taxon>
        <taxon>Tracheophyta</taxon>
        <taxon>Spermatophyta</taxon>
        <taxon>Magnoliopsida</taxon>
        <taxon>Liliopsida</taxon>
        <taxon>Zingiberales</taxon>
        <taxon>Musaceae</taxon>
        <taxon>Musa</taxon>
    </lineage>
</organism>
<name>A0A9E7GAR5_9LILI</name>
<dbReference type="Proteomes" id="UP001055439">
    <property type="component" value="Chromosome 6"/>
</dbReference>
<gene>
    <name evidence="1" type="ORF">MUK42_04829</name>
</gene>
<evidence type="ECO:0000313" key="2">
    <source>
        <dbReference type="Proteomes" id="UP001055439"/>
    </source>
</evidence>
<proteinExistence type="predicted"/>
<accession>A0A9E7GAR5</accession>